<sequence length="35" mass="4037">MRDDFMHWAPREVSMSTNESKLEADGPLVSSVVWQ</sequence>
<gene>
    <name evidence="2" type="ORF">Harvfovirus9_13</name>
</gene>
<dbReference type="EMBL" id="MK072251">
    <property type="protein sequence ID" value="AYV80883.1"/>
    <property type="molecule type" value="Genomic_DNA"/>
</dbReference>
<accession>A0A3G5A4Y8</accession>
<reference evidence="2" key="1">
    <citation type="submission" date="2018-10" db="EMBL/GenBank/DDBJ databases">
        <title>Hidden diversity of soil giant viruses.</title>
        <authorList>
            <person name="Schulz F."/>
            <person name="Alteio L."/>
            <person name="Goudeau D."/>
            <person name="Ryan E.M."/>
            <person name="Malmstrom R.R."/>
            <person name="Blanchard J."/>
            <person name="Woyke T."/>
        </authorList>
    </citation>
    <scope>NUCLEOTIDE SEQUENCE</scope>
    <source>
        <strain evidence="2">HAV1</strain>
    </source>
</reference>
<name>A0A3G5A4Y8_9VIRU</name>
<evidence type="ECO:0000256" key="1">
    <source>
        <dbReference type="SAM" id="MobiDB-lite"/>
    </source>
</evidence>
<organism evidence="2">
    <name type="scientific">Harvfovirus sp</name>
    <dbReference type="NCBI Taxonomy" id="2487768"/>
    <lineage>
        <taxon>Viruses</taxon>
        <taxon>Varidnaviria</taxon>
        <taxon>Bamfordvirae</taxon>
        <taxon>Nucleocytoviricota</taxon>
        <taxon>Megaviricetes</taxon>
        <taxon>Imitervirales</taxon>
        <taxon>Mimiviridae</taxon>
        <taxon>Klosneuvirinae</taxon>
    </lineage>
</organism>
<evidence type="ECO:0000313" key="2">
    <source>
        <dbReference type="EMBL" id="AYV80883.1"/>
    </source>
</evidence>
<proteinExistence type="predicted"/>
<feature type="region of interest" description="Disordered" evidence="1">
    <location>
        <begin position="14"/>
        <end position="35"/>
    </location>
</feature>
<protein>
    <submittedName>
        <fullName evidence="2">Uncharacterized protein</fullName>
    </submittedName>
</protein>